<dbReference type="KEGG" id="mrub:DEO27_024045"/>
<proteinExistence type="predicted"/>
<protein>
    <submittedName>
        <fullName evidence="2">Uncharacterized protein</fullName>
    </submittedName>
</protein>
<keyword evidence="3" id="KW-1185">Reference proteome</keyword>
<evidence type="ECO:0000256" key="1">
    <source>
        <dbReference type="SAM" id="Phobius"/>
    </source>
</evidence>
<sequence>MLLHRQTHYTGKYGLLQKPSYLFIIFLLFPVVISTGVTMSPAITASYPFLLKIFFGHQSARTIDFFCGGITVASSCGNGGHAGI</sequence>
<gene>
    <name evidence="2" type="ORF">DEO27_024045</name>
</gene>
<name>A0A5C1I814_9SPHI</name>
<accession>A0A5C1I814</accession>
<dbReference type="Gene3D" id="1.20.950.20">
    <property type="entry name" value="Transmembrane di-heme cytochromes, Chain C"/>
    <property type="match status" value="1"/>
</dbReference>
<dbReference type="Proteomes" id="UP000251402">
    <property type="component" value="Chromosome"/>
</dbReference>
<feature type="transmembrane region" description="Helical" evidence="1">
    <location>
        <begin position="21"/>
        <end position="43"/>
    </location>
</feature>
<dbReference type="EMBL" id="CP043450">
    <property type="protein sequence ID" value="QEM12951.1"/>
    <property type="molecule type" value="Genomic_DNA"/>
</dbReference>
<reference evidence="2" key="1">
    <citation type="submission" date="2019-08" db="EMBL/GenBank/DDBJ databases">
        <title>Comparative genome analysis confer to the adaptation heavy metal polluted environment.</title>
        <authorList>
            <person name="Li Y."/>
        </authorList>
    </citation>
    <scope>NUCLEOTIDE SEQUENCE [LARGE SCALE GENOMIC DNA]</scope>
    <source>
        <strain evidence="2">P1</strain>
    </source>
</reference>
<dbReference type="AlphaFoldDB" id="A0A5C1I814"/>
<evidence type="ECO:0000313" key="2">
    <source>
        <dbReference type="EMBL" id="QEM12951.1"/>
    </source>
</evidence>
<keyword evidence="1" id="KW-0472">Membrane</keyword>
<dbReference type="OrthoDB" id="197262at2"/>
<evidence type="ECO:0000313" key="3">
    <source>
        <dbReference type="Proteomes" id="UP000251402"/>
    </source>
</evidence>
<keyword evidence="1" id="KW-1133">Transmembrane helix</keyword>
<keyword evidence="1" id="KW-0812">Transmembrane</keyword>
<organism evidence="2 3">
    <name type="scientific">Mucilaginibacter rubeus</name>
    <dbReference type="NCBI Taxonomy" id="2027860"/>
    <lineage>
        <taxon>Bacteria</taxon>
        <taxon>Pseudomonadati</taxon>
        <taxon>Bacteroidota</taxon>
        <taxon>Sphingobacteriia</taxon>
        <taxon>Sphingobacteriales</taxon>
        <taxon>Sphingobacteriaceae</taxon>
        <taxon>Mucilaginibacter</taxon>
    </lineage>
</organism>